<keyword evidence="2" id="KW-0677">Repeat</keyword>
<dbReference type="InterPro" id="IPR006652">
    <property type="entry name" value="Kelch_1"/>
</dbReference>
<proteinExistence type="predicted"/>
<evidence type="ECO:0000259" key="3">
    <source>
        <dbReference type="Pfam" id="PF24981"/>
    </source>
</evidence>
<name>A0A7J5XTD2_DISMA</name>
<dbReference type="InterPro" id="IPR011043">
    <property type="entry name" value="Gal_Oxase/kelch_b-propeller"/>
</dbReference>
<dbReference type="AlphaFoldDB" id="A0A7J5XTD2"/>
<dbReference type="OrthoDB" id="9944764at2759"/>
<gene>
    <name evidence="4" type="ORF">F7725_018780</name>
</gene>
<dbReference type="Proteomes" id="UP000518266">
    <property type="component" value="Unassembled WGS sequence"/>
</dbReference>
<feature type="domain" description="Attractin/MKLN-like beta-propeller" evidence="3">
    <location>
        <begin position="73"/>
        <end position="304"/>
    </location>
</feature>
<comment type="caution">
    <text evidence="4">The sequence shown here is derived from an EMBL/GenBank/DDBJ whole genome shotgun (WGS) entry which is preliminary data.</text>
</comment>
<organism evidence="4 5">
    <name type="scientific">Dissostichus mawsoni</name>
    <name type="common">Antarctic cod</name>
    <dbReference type="NCBI Taxonomy" id="36200"/>
    <lineage>
        <taxon>Eukaryota</taxon>
        <taxon>Metazoa</taxon>
        <taxon>Chordata</taxon>
        <taxon>Craniata</taxon>
        <taxon>Vertebrata</taxon>
        <taxon>Euteleostomi</taxon>
        <taxon>Actinopterygii</taxon>
        <taxon>Neopterygii</taxon>
        <taxon>Teleostei</taxon>
        <taxon>Neoteleostei</taxon>
        <taxon>Acanthomorphata</taxon>
        <taxon>Eupercaria</taxon>
        <taxon>Perciformes</taxon>
        <taxon>Notothenioidei</taxon>
        <taxon>Nototheniidae</taxon>
        <taxon>Dissostichus</taxon>
    </lineage>
</organism>
<protein>
    <recommendedName>
        <fullName evidence="3">Attractin/MKLN-like beta-propeller domain-containing protein</fullName>
    </recommendedName>
</protein>
<dbReference type="PANTHER" id="PTHR45632:SF3">
    <property type="entry name" value="KELCH-LIKE PROTEIN 32"/>
    <property type="match status" value="1"/>
</dbReference>
<dbReference type="PANTHER" id="PTHR45632">
    <property type="entry name" value="LD33804P"/>
    <property type="match status" value="1"/>
</dbReference>
<reference evidence="4 5" key="1">
    <citation type="submission" date="2020-03" db="EMBL/GenBank/DDBJ databases">
        <title>Dissostichus mawsoni Genome sequencing and assembly.</title>
        <authorList>
            <person name="Park H."/>
        </authorList>
    </citation>
    <scope>NUCLEOTIDE SEQUENCE [LARGE SCALE GENOMIC DNA]</scope>
    <source>
        <strain evidence="4">DM0001</strain>
        <tissue evidence="4">Muscle</tissue>
    </source>
</reference>
<sequence length="330" mass="37996">MFSVSSKCIGGPDFKPLWVAPRRYSYHDIMVVVGGRKNSEQTSREALVFDEKSEKWEFLTKLPFVCTKHPIVLYVIGGLTTETKYSQASTSVYTLSLKTNQWRTVEPMLEPRFAHQSVSYLHFIFVLGGLGPDSRLTGSVERYNSMFNQWEAMTPMPEAVLYPAVAATNQRIYVFLEDRMPCRTPSESYRWETMRFIHCVYHIARNMWSKMENRTVKNVSAPAAIVDDKIYIIGGYIRRMIAYDTKANKFIKCANLKERRMHHSATVLNNKIYVAGGRHINGHDVIEDLDNFDCYDPKTDTWTSKGTLPYKLFDHGSLTLTHVSQTWAKS</sequence>
<keyword evidence="5" id="KW-1185">Reference proteome</keyword>
<dbReference type="SUPFAM" id="SSF50965">
    <property type="entry name" value="Galactose oxidase, central domain"/>
    <property type="match status" value="1"/>
</dbReference>
<evidence type="ECO:0000313" key="5">
    <source>
        <dbReference type="Proteomes" id="UP000518266"/>
    </source>
</evidence>
<dbReference type="Pfam" id="PF24981">
    <property type="entry name" value="Beta-prop_ATRN-LZTR1"/>
    <property type="match status" value="1"/>
</dbReference>
<dbReference type="InterPro" id="IPR015915">
    <property type="entry name" value="Kelch-typ_b-propeller"/>
</dbReference>
<dbReference type="InterPro" id="IPR056737">
    <property type="entry name" value="Beta-prop_ATRN-MKLN-like"/>
</dbReference>
<dbReference type="SMART" id="SM00612">
    <property type="entry name" value="Kelch"/>
    <property type="match status" value="5"/>
</dbReference>
<evidence type="ECO:0000313" key="4">
    <source>
        <dbReference type="EMBL" id="KAF3840063.1"/>
    </source>
</evidence>
<accession>A0A7J5XTD2</accession>
<dbReference type="Gene3D" id="2.120.10.80">
    <property type="entry name" value="Kelch-type beta propeller"/>
    <property type="match status" value="2"/>
</dbReference>
<keyword evidence="1" id="KW-0880">Kelch repeat</keyword>
<dbReference type="EMBL" id="JAAKFY010000021">
    <property type="protein sequence ID" value="KAF3840063.1"/>
    <property type="molecule type" value="Genomic_DNA"/>
</dbReference>
<evidence type="ECO:0000256" key="1">
    <source>
        <dbReference type="ARBA" id="ARBA00022441"/>
    </source>
</evidence>
<evidence type="ECO:0000256" key="2">
    <source>
        <dbReference type="ARBA" id="ARBA00022737"/>
    </source>
</evidence>